<dbReference type="Pfam" id="PF00924">
    <property type="entry name" value="MS_channel_2nd"/>
    <property type="match status" value="1"/>
</dbReference>
<keyword evidence="8" id="KW-1185">Reference proteome</keyword>
<dbReference type="Proteomes" id="UP000294832">
    <property type="component" value="Unassembled WGS sequence"/>
</dbReference>
<feature type="transmembrane region" description="Helical" evidence="5">
    <location>
        <begin position="77"/>
        <end position="105"/>
    </location>
</feature>
<comment type="subunit">
    <text evidence="5">Homoheptamer.</text>
</comment>
<evidence type="ECO:0000259" key="6">
    <source>
        <dbReference type="Pfam" id="PF00924"/>
    </source>
</evidence>
<keyword evidence="5" id="KW-1003">Cell membrane</keyword>
<keyword evidence="5" id="KW-0813">Transport</keyword>
<organism evidence="7 8">
    <name type="scientific">Shewanella fodinae</name>
    <dbReference type="NCBI Taxonomy" id="552357"/>
    <lineage>
        <taxon>Bacteria</taxon>
        <taxon>Pseudomonadati</taxon>
        <taxon>Pseudomonadota</taxon>
        <taxon>Gammaproteobacteria</taxon>
        <taxon>Alteromonadales</taxon>
        <taxon>Shewanellaceae</taxon>
        <taxon>Shewanella</taxon>
    </lineage>
</organism>
<comment type="function">
    <text evidence="5">Mechanosensitive channel that participates in the regulation of osmotic pressure changes within the cell, opening in response to stretch forces in the membrane lipid bilayer, without the need for other proteins. Contributes to normal resistance to hypoosmotic shock. Forms an ion channel of 1.0 nanosiemens conductance with a slight preference for anions.</text>
</comment>
<comment type="subcellular location">
    <subcellularLocation>
        <location evidence="5">Cell inner membrane</location>
        <topology evidence="5">Multi-pass membrane protein</topology>
    </subcellularLocation>
    <subcellularLocation>
        <location evidence="1">Membrane</location>
    </subcellularLocation>
</comment>
<dbReference type="PANTHER" id="PTHR30221:SF8">
    <property type="entry name" value="SMALL-CONDUCTANCE MECHANOSENSITIVE CHANNEL"/>
    <property type="match status" value="1"/>
</dbReference>
<keyword evidence="5" id="KW-0997">Cell inner membrane</keyword>
<evidence type="ECO:0000256" key="2">
    <source>
        <dbReference type="ARBA" id="ARBA00022692"/>
    </source>
</evidence>
<dbReference type="AlphaFoldDB" id="A0A4R2FHL9"/>
<evidence type="ECO:0000313" key="7">
    <source>
        <dbReference type="EMBL" id="TCN88847.1"/>
    </source>
</evidence>
<dbReference type="EMBL" id="SLWF01000003">
    <property type="protein sequence ID" value="TCN88847.1"/>
    <property type="molecule type" value="Genomic_DNA"/>
</dbReference>
<keyword evidence="5" id="KW-0406">Ion transport</keyword>
<gene>
    <name evidence="7" type="ORF">EDC91_10326</name>
</gene>
<keyword evidence="5" id="KW-0407">Ion channel</keyword>
<proteinExistence type="inferred from homology"/>
<sequence length="182" mass="20473">MMTNILIVILYLTGFAFIQRRLTKGVREYGQLKHINTARVSLVSKFITILLFFLTLSLMAISLGLGYQDVSLFVSSAFAVLGVALFAQWSILSNLTAGILIFFVFPYKVGERIRIVDADEDISGILQEVALFHLLIKRDNGDTITYPNSLVLQRAVLKLKPQQTQAAELIKTQQVEEEHRQA</sequence>
<feature type="transmembrane region" description="Helical" evidence="5">
    <location>
        <begin position="6"/>
        <end position="22"/>
    </location>
</feature>
<accession>A0A4R2FHL9</accession>
<dbReference type="GO" id="GO:0005886">
    <property type="term" value="C:plasma membrane"/>
    <property type="evidence" value="ECO:0007669"/>
    <property type="project" value="UniProtKB-SubCell"/>
</dbReference>
<evidence type="ECO:0000256" key="5">
    <source>
        <dbReference type="RuleBase" id="RU369025"/>
    </source>
</evidence>
<name>A0A4R2FHL9_9GAMM</name>
<dbReference type="InterPro" id="IPR045275">
    <property type="entry name" value="MscS_archaea/bacteria_type"/>
</dbReference>
<dbReference type="SUPFAM" id="SSF50182">
    <property type="entry name" value="Sm-like ribonucleoproteins"/>
    <property type="match status" value="1"/>
</dbReference>
<evidence type="ECO:0000256" key="4">
    <source>
        <dbReference type="ARBA" id="ARBA00023136"/>
    </source>
</evidence>
<reference evidence="7 8" key="1">
    <citation type="submission" date="2019-03" db="EMBL/GenBank/DDBJ databases">
        <title>Freshwater and sediment microbial communities from various areas in North America, analyzing microbe dynamics in response to fracking.</title>
        <authorList>
            <person name="Lamendella R."/>
        </authorList>
    </citation>
    <scope>NUCLEOTIDE SEQUENCE [LARGE SCALE GENOMIC DNA]</scope>
    <source>
        <strain evidence="7 8">74A</strain>
    </source>
</reference>
<protein>
    <recommendedName>
        <fullName evidence="5">Small-conductance mechanosensitive channel</fullName>
    </recommendedName>
</protein>
<comment type="caution">
    <text evidence="7">The sequence shown here is derived from an EMBL/GenBank/DDBJ whole genome shotgun (WGS) entry which is preliminary data.</text>
</comment>
<keyword evidence="4 5" id="KW-0472">Membrane</keyword>
<dbReference type="InterPro" id="IPR010920">
    <property type="entry name" value="LSM_dom_sf"/>
</dbReference>
<evidence type="ECO:0000256" key="3">
    <source>
        <dbReference type="ARBA" id="ARBA00022989"/>
    </source>
</evidence>
<keyword evidence="2 5" id="KW-0812">Transmembrane</keyword>
<dbReference type="GO" id="GO:0008381">
    <property type="term" value="F:mechanosensitive monoatomic ion channel activity"/>
    <property type="evidence" value="ECO:0007669"/>
    <property type="project" value="InterPro"/>
</dbReference>
<dbReference type="PANTHER" id="PTHR30221">
    <property type="entry name" value="SMALL-CONDUCTANCE MECHANOSENSITIVE CHANNEL"/>
    <property type="match status" value="1"/>
</dbReference>
<evidence type="ECO:0000256" key="1">
    <source>
        <dbReference type="ARBA" id="ARBA00004370"/>
    </source>
</evidence>
<feature type="transmembrane region" description="Helical" evidence="5">
    <location>
        <begin position="42"/>
        <end position="65"/>
    </location>
</feature>
<comment type="similarity">
    <text evidence="5">Belongs to the MscS (TC 1.A.23) family.</text>
</comment>
<comment type="caution">
    <text evidence="5">Lacks conserved residue(s) required for the propagation of feature annotation.</text>
</comment>
<feature type="domain" description="Mechanosensitive ion channel MscS" evidence="6">
    <location>
        <begin position="91"/>
        <end position="155"/>
    </location>
</feature>
<dbReference type="InterPro" id="IPR006685">
    <property type="entry name" value="MscS_channel_2nd"/>
</dbReference>
<dbReference type="Gene3D" id="2.30.30.60">
    <property type="match status" value="1"/>
</dbReference>
<dbReference type="InterPro" id="IPR023408">
    <property type="entry name" value="MscS_beta-dom_sf"/>
</dbReference>
<evidence type="ECO:0000313" key="8">
    <source>
        <dbReference type="Proteomes" id="UP000294832"/>
    </source>
</evidence>
<keyword evidence="3 5" id="KW-1133">Transmembrane helix</keyword>